<dbReference type="PROSITE" id="PS51257">
    <property type="entry name" value="PROKAR_LIPOPROTEIN"/>
    <property type="match status" value="1"/>
</dbReference>
<dbReference type="Pfam" id="PF14060">
    <property type="entry name" value="DUF4252"/>
    <property type="match status" value="1"/>
</dbReference>
<evidence type="ECO:0000313" key="2">
    <source>
        <dbReference type="EMBL" id="GGG98525.1"/>
    </source>
</evidence>
<accession>A0A917HYZ2</accession>
<name>A0A917HYZ2_9FLAO</name>
<feature type="chain" id="PRO_5036802928" description="DUF4252 domain-containing protein" evidence="1">
    <location>
        <begin position="22"/>
        <end position="181"/>
    </location>
</feature>
<keyword evidence="3" id="KW-1185">Reference proteome</keyword>
<dbReference type="AlphaFoldDB" id="A0A917HYZ2"/>
<protein>
    <recommendedName>
        <fullName evidence="4">DUF4252 domain-containing protein</fullName>
    </recommendedName>
</protein>
<dbReference type="EMBL" id="BMJW01000002">
    <property type="protein sequence ID" value="GGG98525.1"/>
    <property type="molecule type" value="Genomic_DNA"/>
</dbReference>
<reference evidence="2" key="1">
    <citation type="journal article" date="2014" name="Int. J. Syst. Evol. Microbiol.">
        <title>Complete genome sequence of Corynebacterium casei LMG S-19264T (=DSM 44701T), isolated from a smear-ripened cheese.</title>
        <authorList>
            <consortium name="US DOE Joint Genome Institute (JGI-PGF)"/>
            <person name="Walter F."/>
            <person name="Albersmeier A."/>
            <person name="Kalinowski J."/>
            <person name="Ruckert C."/>
        </authorList>
    </citation>
    <scope>NUCLEOTIDE SEQUENCE</scope>
    <source>
        <strain evidence="2">CGMCC 1.15763</strain>
    </source>
</reference>
<gene>
    <name evidence="2" type="ORF">GCM10011416_15850</name>
</gene>
<sequence length="181" mass="20252">MKKISITLLSFLLVFSLTSCNNESLQSYIVKSQEKKGFITFDLPASFLQLKSDNVSQETKDALASLKKINLVALPFQNNLEALELEKKTIEAILKQSSYKSLMRTKMKGIEVSLYYTGSEDAIDEVIAYGYKADQGVAVARILGDDMNPALIMKMMNDVRMNGDGLDLEKFNVLFSSINKK</sequence>
<dbReference type="RefSeq" id="WP_188598785.1">
    <property type="nucleotide sequence ID" value="NZ_BMJW01000002.1"/>
</dbReference>
<dbReference type="InterPro" id="IPR025348">
    <property type="entry name" value="DUF4252"/>
</dbReference>
<dbReference type="Proteomes" id="UP000633278">
    <property type="component" value="Unassembled WGS sequence"/>
</dbReference>
<evidence type="ECO:0000313" key="3">
    <source>
        <dbReference type="Proteomes" id="UP000633278"/>
    </source>
</evidence>
<reference evidence="2" key="2">
    <citation type="submission" date="2020-09" db="EMBL/GenBank/DDBJ databases">
        <authorList>
            <person name="Sun Q."/>
            <person name="Zhou Y."/>
        </authorList>
    </citation>
    <scope>NUCLEOTIDE SEQUENCE</scope>
    <source>
        <strain evidence="2">CGMCC 1.15763</strain>
    </source>
</reference>
<evidence type="ECO:0008006" key="4">
    <source>
        <dbReference type="Google" id="ProtNLM"/>
    </source>
</evidence>
<comment type="caution">
    <text evidence="2">The sequence shown here is derived from an EMBL/GenBank/DDBJ whole genome shotgun (WGS) entry which is preliminary data.</text>
</comment>
<organism evidence="2 3">
    <name type="scientific">Polaribacter pacificus</name>
    <dbReference type="NCBI Taxonomy" id="1775173"/>
    <lineage>
        <taxon>Bacteria</taxon>
        <taxon>Pseudomonadati</taxon>
        <taxon>Bacteroidota</taxon>
        <taxon>Flavobacteriia</taxon>
        <taxon>Flavobacteriales</taxon>
        <taxon>Flavobacteriaceae</taxon>
    </lineage>
</organism>
<feature type="signal peptide" evidence="1">
    <location>
        <begin position="1"/>
        <end position="21"/>
    </location>
</feature>
<keyword evidence="1" id="KW-0732">Signal</keyword>
<evidence type="ECO:0000256" key="1">
    <source>
        <dbReference type="SAM" id="SignalP"/>
    </source>
</evidence>
<proteinExistence type="predicted"/>